<dbReference type="InterPro" id="IPR013057">
    <property type="entry name" value="AA_transpt_TM"/>
</dbReference>
<evidence type="ECO:0000256" key="2">
    <source>
        <dbReference type="ARBA" id="ARBA00022692"/>
    </source>
</evidence>
<evidence type="ECO:0000259" key="6">
    <source>
        <dbReference type="Pfam" id="PF01490"/>
    </source>
</evidence>
<gene>
    <name evidence="7" type="ORF">TKK_015097</name>
</gene>
<dbReference type="PANTHER" id="PTHR22950:SF460">
    <property type="entry name" value="PROTON-COUPLED AMINO ACID TRANSPORTER 4-LIKE PROTEIN"/>
    <property type="match status" value="1"/>
</dbReference>
<evidence type="ECO:0000313" key="8">
    <source>
        <dbReference type="Proteomes" id="UP001627154"/>
    </source>
</evidence>
<evidence type="ECO:0000313" key="7">
    <source>
        <dbReference type="EMBL" id="KAL3389732.1"/>
    </source>
</evidence>
<dbReference type="EMBL" id="JBJJXI010000122">
    <property type="protein sequence ID" value="KAL3389732.1"/>
    <property type="molecule type" value="Genomic_DNA"/>
</dbReference>
<keyword evidence="2 5" id="KW-0812">Transmembrane</keyword>
<feature type="transmembrane region" description="Helical" evidence="5">
    <location>
        <begin position="410"/>
        <end position="433"/>
    </location>
</feature>
<keyword evidence="4 5" id="KW-0472">Membrane</keyword>
<comment type="subcellular location">
    <subcellularLocation>
        <location evidence="1">Membrane</location>
        <topology evidence="1">Multi-pass membrane protein</topology>
    </subcellularLocation>
</comment>
<keyword evidence="3 5" id="KW-1133">Transmembrane helix</keyword>
<feature type="transmembrane region" description="Helical" evidence="5">
    <location>
        <begin position="231"/>
        <end position="248"/>
    </location>
</feature>
<feature type="transmembrane region" description="Helical" evidence="5">
    <location>
        <begin position="453"/>
        <end position="471"/>
    </location>
</feature>
<feature type="transmembrane region" description="Helical" evidence="5">
    <location>
        <begin position="343"/>
        <end position="366"/>
    </location>
</feature>
<dbReference type="PANTHER" id="PTHR22950">
    <property type="entry name" value="AMINO ACID TRANSPORTER"/>
    <property type="match status" value="1"/>
</dbReference>
<dbReference type="Proteomes" id="UP001627154">
    <property type="component" value="Unassembled WGS sequence"/>
</dbReference>
<feature type="transmembrane region" description="Helical" evidence="5">
    <location>
        <begin position="268"/>
        <end position="286"/>
    </location>
</feature>
<dbReference type="AlphaFoldDB" id="A0ABD2W9Z9"/>
<feature type="transmembrane region" description="Helical" evidence="5">
    <location>
        <begin position="203"/>
        <end position="219"/>
    </location>
</feature>
<reference evidence="7 8" key="1">
    <citation type="journal article" date="2024" name="bioRxiv">
        <title>A reference genome for Trichogramma kaykai: A tiny desert-dwelling parasitoid wasp with competing sex-ratio distorters.</title>
        <authorList>
            <person name="Culotta J."/>
            <person name="Lindsey A.R."/>
        </authorList>
    </citation>
    <scope>NUCLEOTIDE SEQUENCE [LARGE SCALE GENOMIC DNA]</scope>
    <source>
        <strain evidence="7 8">KSX58</strain>
    </source>
</reference>
<accession>A0ABD2W9Z9</accession>
<dbReference type="GO" id="GO:0016020">
    <property type="term" value="C:membrane"/>
    <property type="evidence" value="ECO:0007669"/>
    <property type="project" value="UniProtKB-SubCell"/>
</dbReference>
<comment type="caution">
    <text evidence="7">The sequence shown here is derived from an EMBL/GenBank/DDBJ whole genome shotgun (WGS) entry which is preliminary data.</text>
</comment>
<keyword evidence="8" id="KW-1185">Reference proteome</keyword>
<proteinExistence type="predicted"/>
<feature type="transmembrane region" description="Helical" evidence="5">
    <location>
        <begin position="165"/>
        <end position="183"/>
    </location>
</feature>
<feature type="transmembrane region" description="Helical" evidence="5">
    <location>
        <begin position="387"/>
        <end position="404"/>
    </location>
</feature>
<evidence type="ECO:0000256" key="4">
    <source>
        <dbReference type="ARBA" id="ARBA00023136"/>
    </source>
</evidence>
<evidence type="ECO:0000256" key="1">
    <source>
        <dbReference type="ARBA" id="ARBA00004141"/>
    </source>
</evidence>
<feature type="domain" description="Amino acid transporter transmembrane" evidence="6">
    <location>
        <begin position="73"/>
        <end position="470"/>
    </location>
</feature>
<organism evidence="7 8">
    <name type="scientific">Trichogramma kaykai</name>
    <dbReference type="NCBI Taxonomy" id="54128"/>
    <lineage>
        <taxon>Eukaryota</taxon>
        <taxon>Metazoa</taxon>
        <taxon>Ecdysozoa</taxon>
        <taxon>Arthropoda</taxon>
        <taxon>Hexapoda</taxon>
        <taxon>Insecta</taxon>
        <taxon>Pterygota</taxon>
        <taxon>Neoptera</taxon>
        <taxon>Endopterygota</taxon>
        <taxon>Hymenoptera</taxon>
        <taxon>Apocrita</taxon>
        <taxon>Proctotrupomorpha</taxon>
        <taxon>Chalcidoidea</taxon>
        <taxon>Trichogrammatidae</taxon>
        <taxon>Trichogramma</taxon>
    </lineage>
</organism>
<evidence type="ECO:0000256" key="3">
    <source>
        <dbReference type="ARBA" id="ARBA00022989"/>
    </source>
</evidence>
<feature type="transmembrane region" description="Helical" evidence="5">
    <location>
        <begin position="100"/>
        <end position="122"/>
    </location>
</feature>
<sequence>MHPVMAEYDFKKEGVRTDLSEMVLSKYKCERNEVPITLTNGSTLPLVERSNDEATESYNPFEHRKLTHPTTDADTLIHLLKGSLGSGILAMPMAFKSAGLFFGLFATFFIGAICTYCVHILVKCAHILCKRTQTPSLGFAEVAEAAFLVGPRPVQKYARLAKATINLFLVLDLVGCCCVYVVFVSENIKQVADFYMEPDLDVRIYMIMALPFLICLSLVRNLKYLAPFSMVANGFIAAGLGITFYYIFSDLPSIENVNKISSWKDMPLFFGIAIFALEGIGVVMPLENNMETPSHFLGCPGVLNIGMFFVVSLYSTVGFFGYLKYQDDTKGSITLNLEQSSMLAQSVKVMIATAIFLTYGLQFYVPMEIIWKNIKHIFGSRKVVAEYIVRIVLVTFTVGMAITIPNLGPFISLVGAICLSTLGLMFPSIIELVTFWEQDHGFGFCFWKLWKNLLIIAFGFLGFLTGTYTSMCEITNNSN</sequence>
<dbReference type="Pfam" id="PF01490">
    <property type="entry name" value="Aa_trans"/>
    <property type="match status" value="1"/>
</dbReference>
<protein>
    <recommendedName>
        <fullName evidence="6">Amino acid transporter transmembrane domain-containing protein</fullName>
    </recommendedName>
</protein>
<feature type="transmembrane region" description="Helical" evidence="5">
    <location>
        <begin position="298"/>
        <end position="323"/>
    </location>
</feature>
<name>A0ABD2W9Z9_9HYME</name>
<evidence type="ECO:0000256" key="5">
    <source>
        <dbReference type="SAM" id="Phobius"/>
    </source>
</evidence>